<dbReference type="InterPro" id="IPR043554">
    <property type="entry name" value="KINB"/>
</dbReference>
<evidence type="ECO:0000256" key="2">
    <source>
        <dbReference type="SAM" id="MobiDB-lite"/>
    </source>
</evidence>
<dbReference type="InterPro" id="IPR013783">
    <property type="entry name" value="Ig-like_fold"/>
</dbReference>
<comment type="similarity">
    <text evidence="1">Belongs to the 5'-AMP-activated protein kinase beta subunit family.</text>
</comment>
<proteinExistence type="inferred from homology"/>
<dbReference type="Pfam" id="PF04739">
    <property type="entry name" value="AMPKBI"/>
    <property type="match status" value="1"/>
</dbReference>
<dbReference type="PANTHER" id="PTHR46316:SF9">
    <property type="entry name" value="SNF1-RELATED PROTEIN KINASE REGULATORY SUBUNIT BETA-1"/>
    <property type="match status" value="1"/>
</dbReference>
<reference evidence="4 5" key="1">
    <citation type="journal article" date="2023" name="bioRxiv">
        <title>Genome report: Whole genome sequence and annotation of Penstemon davidsonii.</title>
        <authorList>
            <person name="Ostevik K.L."/>
            <person name="Alabady M."/>
            <person name="Zhang M."/>
            <person name="Rausher M.D."/>
        </authorList>
    </citation>
    <scope>NUCLEOTIDE SEQUENCE [LARGE SCALE GENOMIC DNA]</scope>
    <source>
        <strain evidence="4">DNT005</strain>
        <tissue evidence="4">Whole leaf</tissue>
    </source>
</reference>
<name>A0ABR0DTU6_9LAMI</name>
<sequence>MGNANGRKVGSENDGGGEEVAGGAGHAPPSRVASEDLMVNSPPREARQSRSPLSFSSQAPAIPLQRNGDPSLYNPSRQNDSLRAVDHPSGEGIPTIITWSFGGNNVAVEGSWDNWRARKILQRSGKDHTILLVLPAGLYHYKFIVDGEVRYIPDLPSEADEMGHYCNLLDVDDYVPENLDSVAEFEAPPSPDSSYSQSFLGDEDFGKDPMSVPPQLQSTVLGSEDKEAAASSTKPPHVVLNHLFIEKGWSSQSVVALGLTHRFQSKYVTVVLYKPLKR</sequence>
<dbReference type="InterPro" id="IPR037256">
    <property type="entry name" value="ASC_dom_sf"/>
</dbReference>
<dbReference type="Gene3D" id="6.20.250.60">
    <property type="match status" value="1"/>
</dbReference>
<feature type="domain" description="Association with the SNF1 complex (ASC)" evidence="3">
    <location>
        <begin position="188"/>
        <end position="276"/>
    </location>
</feature>
<dbReference type="Gene3D" id="2.60.40.10">
    <property type="entry name" value="Immunoglobulins"/>
    <property type="match status" value="1"/>
</dbReference>
<dbReference type="PANTHER" id="PTHR46316">
    <property type="entry name" value="SNF1-RELATED PROTEIN KINASE REGULATORY SUBUNIT BETA-1"/>
    <property type="match status" value="1"/>
</dbReference>
<accession>A0ABR0DTU6</accession>
<keyword evidence="5" id="KW-1185">Reference proteome</keyword>
<dbReference type="InterPro" id="IPR014756">
    <property type="entry name" value="Ig_E-set"/>
</dbReference>
<evidence type="ECO:0000256" key="1">
    <source>
        <dbReference type="ARBA" id="ARBA00010926"/>
    </source>
</evidence>
<dbReference type="InterPro" id="IPR006828">
    <property type="entry name" value="ASC_dom"/>
</dbReference>
<gene>
    <name evidence="4" type="ORF">RD792_003128</name>
</gene>
<evidence type="ECO:0000259" key="3">
    <source>
        <dbReference type="SMART" id="SM01010"/>
    </source>
</evidence>
<dbReference type="CDD" id="cd02859">
    <property type="entry name" value="E_set_AMPKbeta_like_N"/>
    <property type="match status" value="1"/>
</dbReference>
<dbReference type="InterPro" id="IPR032640">
    <property type="entry name" value="AMPK1_CBM"/>
</dbReference>
<dbReference type="Proteomes" id="UP001291926">
    <property type="component" value="Unassembled WGS sequence"/>
</dbReference>
<feature type="region of interest" description="Disordered" evidence="2">
    <location>
        <begin position="1"/>
        <end position="88"/>
    </location>
</feature>
<dbReference type="SMART" id="SM01010">
    <property type="entry name" value="AMPKBI"/>
    <property type="match status" value="1"/>
</dbReference>
<dbReference type="Pfam" id="PF16561">
    <property type="entry name" value="AMPK1_CBM"/>
    <property type="match status" value="1"/>
</dbReference>
<dbReference type="SUPFAM" id="SSF160219">
    <property type="entry name" value="AMPKBI-like"/>
    <property type="match status" value="1"/>
</dbReference>
<protein>
    <recommendedName>
        <fullName evidence="3">Association with the SNF1 complex (ASC) domain-containing protein</fullName>
    </recommendedName>
</protein>
<dbReference type="SUPFAM" id="SSF81296">
    <property type="entry name" value="E set domains"/>
    <property type="match status" value="1"/>
</dbReference>
<feature type="compositionally biased region" description="Polar residues" evidence="2">
    <location>
        <begin position="49"/>
        <end position="59"/>
    </location>
</feature>
<comment type="caution">
    <text evidence="4">The sequence shown here is derived from an EMBL/GenBank/DDBJ whole genome shotgun (WGS) entry which is preliminary data.</text>
</comment>
<evidence type="ECO:0000313" key="5">
    <source>
        <dbReference type="Proteomes" id="UP001291926"/>
    </source>
</evidence>
<dbReference type="EMBL" id="JAYDYQ010001087">
    <property type="protein sequence ID" value="KAK4492325.1"/>
    <property type="molecule type" value="Genomic_DNA"/>
</dbReference>
<evidence type="ECO:0000313" key="4">
    <source>
        <dbReference type="EMBL" id="KAK4492325.1"/>
    </source>
</evidence>
<organism evidence="4 5">
    <name type="scientific">Penstemon davidsonii</name>
    <dbReference type="NCBI Taxonomy" id="160366"/>
    <lineage>
        <taxon>Eukaryota</taxon>
        <taxon>Viridiplantae</taxon>
        <taxon>Streptophyta</taxon>
        <taxon>Embryophyta</taxon>
        <taxon>Tracheophyta</taxon>
        <taxon>Spermatophyta</taxon>
        <taxon>Magnoliopsida</taxon>
        <taxon>eudicotyledons</taxon>
        <taxon>Gunneridae</taxon>
        <taxon>Pentapetalae</taxon>
        <taxon>asterids</taxon>
        <taxon>lamiids</taxon>
        <taxon>Lamiales</taxon>
        <taxon>Plantaginaceae</taxon>
        <taxon>Cheloneae</taxon>
        <taxon>Penstemon</taxon>
    </lineage>
</organism>